<accession>A0A699Q9T2</accession>
<feature type="region of interest" description="Disordered" evidence="1">
    <location>
        <begin position="72"/>
        <end position="95"/>
    </location>
</feature>
<feature type="compositionally biased region" description="Basic and acidic residues" evidence="1">
    <location>
        <begin position="79"/>
        <end position="95"/>
    </location>
</feature>
<evidence type="ECO:0000313" key="2">
    <source>
        <dbReference type="EMBL" id="GFC63824.1"/>
    </source>
</evidence>
<comment type="caution">
    <text evidence="2">The sequence shown here is derived from an EMBL/GenBank/DDBJ whole genome shotgun (WGS) entry which is preliminary data.</text>
</comment>
<organism evidence="2">
    <name type="scientific">Tanacetum cinerariifolium</name>
    <name type="common">Dalmatian daisy</name>
    <name type="synonym">Chrysanthemum cinerariifolium</name>
    <dbReference type="NCBI Taxonomy" id="118510"/>
    <lineage>
        <taxon>Eukaryota</taxon>
        <taxon>Viridiplantae</taxon>
        <taxon>Streptophyta</taxon>
        <taxon>Embryophyta</taxon>
        <taxon>Tracheophyta</taxon>
        <taxon>Spermatophyta</taxon>
        <taxon>Magnoliopsida</taxon>
        <taxon>eudicotyledons</taxon>
        <taxon>Gunneridae</taxon>
        <taxon>Pentapetalae</taxon>
        <taxon>asterids</taxon>
        <taxon>campanulids</taxon>
        <taxon>Asterales</taxon>
        <taxon>Asteraceae</taxon>
        <taxon>Asteroideae</taxon>
        <taxon>Anthemideae</taxon>
        <taxon>Anthemidinae</taxon>
        <taxon>Tanacetum</taxon>
    </lineage>
</organism>
<gene>
    <name evidence="2" type="ORF">Tci_835794</name>
</gene>
<reference evidence="2" key="1">
    <citation type="journal article" date="2019" name="Sci. Rep.">
        <title>Draft genome of Tanacetum cinerariifolium, the natural source of mosquito coil.</title>
        <authorList>
            <person name="Yamashiro T."/>
            <person name="Shiraishi A."/>
            <person name="Satake H."/>
            <person name="Nakayama K."/>
        </authorList>
    </citation>
    <scope>NUCLEOTIDE SEQUENCE</scope>
</reference>
<dbReference type="EMBL" id="BKCJ010999698">
    <property type="protein sequence ID" value="GFC63824.1"/>
    <property type="molecule type" value="Genomic_DNA"/>
</dbReference>
<protein>
    <submittedName>
        <fullName evidence="2">Uncharacterized protein</fullName>
    </submittedName>
</protein>
<evidence type="ECO:0000256" key="1">
    <source>
        <dbReference type="SAM" id="MobiDB-lite"/>
    </source>
</evidence>
<feature type="non-terminal residue" evidence="2">
    <location>
        <position position="1"/>
    </location>
</feature>
<name>A0A699Q9T2_TANCI</name>
<sequence length="180" mass="21096">TPRTYIGTGYDRQIEEYDNQMVVNVIGARENVGTQGHCKRYTIVMMTNLFANKRQHPEQPESVNDTYLMEQGDTNINHDSSDMSNNREKADQDDQTFQKERELLAFLIDQMNIEIYRSKQHNKTLESSNKVIKEASTFLQSELKRYQDTDYVKNAREKCAMAYVYLKNKKLNLKILVLIL</sequence>
<proteinExistence type="predicted"/>
<dbReference type="AlphaFoldDB" id="A0A699Q9T2"/>